<sequence>MTLHTAGHRRGVAAAPHHAAAEAGRAVLAEGGNALEAMVAMAAMIAAVYPHMTHVGGDGFWLVHEPGGKVRALMAPGPAGANARIELYREHEVIPTRGPLAALTVPGAVSGWALALDAAKALGGKTPLGVLLGPAIAAARDGYVISASQHALTTTHLADLTKAPGFAEVFLADGKPPETGATMRQTALAATLDHLAQAGLDDFYRGDVGREIAADLDRIGSPVTRADLAAQRAYATAPLSTRISVGTVHNAPPPTQGLASLIIMALFDRLRVAQAEGFDHVHGLVEATKRAFIIRDRVVTDPDRLPVPLDTLLDPKRLDAEVARIDMRRAAPWPHKGDKGDTVWMGAADASGLVVSYIQSIYWEFGSGCVLPRTGVLMQNRGASFSLDPKALRALAPGRKPFHTLNPALAVLKDGRVMAYGTMGGDGQPQTQAAVFSRHVLFGQGLAEALDAPRWLLGRTWGAARDNLRLEPRFPDRLVDQLLSAGHEVELVPEPYSVTMGHAGAVVMHPDGTIEGGHDPRADGGAGNDVLDGGDGADLLVGGSGAD</sequence>
<dbReference type="EMBL" id="NPEU01000306">
    <property type="protein sequence ID" value="RAI34475.1"/>
    <property type="molecule type" value="Genomic_DNA"/>
</dbReference>
<dbReference type="Gene3D" id="1.10.246.130">
    <property type="match status" value="1"/>
</dbReference>
<keyword evidence="2" id="KW-0808">Transferase</keyword>
<feature type="region of interest" description="Disordered" evidence="1">
    <location>
        <begin position="512"/>
        <end position="547"/>
    </location>
</feature>
<dbReference type="OrthoDB" id="9781342at2"/>
<dbReference type="InterPro" id="IPR029055">
    <property type="entry name" value="Ntn_hydrolases_N"/>
</dbReference>
<dbReference type="GO" id="GO:0016740">
    <property type="term" value="F:transferase activity"/>
    <property type="evidence" value="ECO:0007669"/>
    <property type="project" value="UniProtKB-KW"/>
</dbReference>
<name>A0A327K9S7_9BRAD</name>
<keyword evidence="3" id="KW-1185">Reference proteome</keyword>
<feature type="non-terminal residue" evidence="2">
    <location>
        <position position="547"/>
    </location>
</feature>
<dbReference type="AlphaFoldDB" id="A0A327K9S7"/>
<dbReference type="InterPro" id="IPR043137">
    <property type="entry name" value="GGT_ssub_C"/>
</dbReference>
<proteinExistence type="predicted"/>
<dbReference type="PROSITE" id="PS00330">
    <property type="entry name" value="HEMOLYSIN_CALCIUM"/>
    <property type="match status" value="1"/>
</dbReference>
<dbReference type="SUPFAM" id="SSF56235">
    <property type="entry name" value="N-terminal nucleophile aminohydrolases (Ntn hydrolases)"/>
    <property type="match status" value="1"/>
</dbReference>
<comment type="caution">
    <text evidence="2">The sequence shown here is derived from an EMBL/GenBank/DDBJ whole genome shotgun (WGS) entry which is preliminary data.</text>
</comment>
<dbReference type="RefSeq" id="WP_111359028.1">
    <property type="nucleotide sequence ID" value="NZ_NPEU01000306.1"/>
</dbReference>
<dbReference type="PRINTS" id="PR01210">
    <property type="entry name" value="GGTRANSPTASE"/>
</dbReference>
<dbReference type="Pfam" id="PF01019">
    <property type="entry name" value="G_glu_transpept"/>
    <property type="match status" value="1"/>
</dbReference>
<dbReference type="GO" id="GO:0005509">
    <property type="term" value="F:calcium ion binding"/>
    <property type="evidence" value="ECO:0007669"/>
    <property type="project" value="InterPro"/>
</dbReference>
<evidence type="ECO:0000256" key="1">
    <source>
        <dbReference type="SAM" id="MobiDB-lite"/>
    </source>
</evidence>
<dbReference type="SUPFAM" id="SSF51120">
    <property type="entry name" value="beta-Roll"/>
    <property type="match status" value="1"/>
</dbReference>
<dbReference type="InterPro" id="IPR018511">
    <property type="entry name" value="Hemolysin-typ_Ca-bd_CS"/>
</dbReference>
<organism evidence="2 3">
    <name type="scientific">Rhodoplanes elegans</name>
    <dbReference type="NCBI Taxonomy" id="29408"/>
    <lineage>
        <taxon>Bacteria</taxon>
        <taxon>Pseudomonadati</taxon>
        <taxon>Pseudomonadota</taxon>
        <taxon>Alphaproteobacteria</taxon>
        <taxon>Hyphomicrobiales</taxon>
        <taxon>Nitrobacteraceae</taxon>
        <taxon>Rhodoplanes</taxon>
    </lineage>
</organism>
<protein>
    <submittedName>
        <fullName evidence="2">Gamma-glutamyltransferase</fullName>
    </submittedName>
</protein>
<reference evidence="2 3" key="1">
    <citation type="submission" date="2017-07" db="EMBL/GenBank/DDBJ databases">
        <title>Draft Genome Sequences of Select Purple Nonsulfur Bacteria.</title>
        <authorList>
            <person name="Lasarre B."/>
            <person name="Mckinlay J.B."/>
        </authorList>
    </citation>
    <scope>NUCLEOTIDE SEQUENCE [LARGE SCALE GENOMIC DNA]</scope>
    <source>
        <strain evidence="2 3">DSM 11907</strain>
    </source>
</reference>
<dbReference type="Gene3D" id="3.60.20.40">
    <property type="match status" value="1"/>
</dbReference>
<gene>
    <name evidence="2" type="ORF">CH338_20840</name>
</gene>
<dbReference type="Proteomes" id="UP000248863">
    <property type="component" value="Unassembled WGS sequence"/>
</dbReference>
<evidence type="ECO:0000313" key="2">
    <source>
        <dbReference type="EMBL" id="RAI34475.1"/>
    </source>
</evidence>
<dbReference type="InterPro" id="IPR011049">
    <property type="entry name" value="Serralysin-like_metalloprot_C"/>
</dbReference>
<evidence type="ECO:0000313" key="3">
    <source>
        <dbReference type="Proteomes" id="UP000248863"/>
    </source>
</evidence>
<dbReference type="InterPro" id="IPR043138">
    <property type="entry name" value="GGT_lsub"/>
</dbReference>
<dbReference type="PANTHER" id="PTHR43881:SF5">
    <property type="entry name" value="GAMMA-GLUTAMYLTRANSPEPTIDASE"/>
    <property type="match status" value="1"/>
</dbReference>
<dbReference type="PANTHER" id="PTHR43881">
    <property type="entry name" value="GAMMA-GLUTAMYLTRANSPEPTIDASE (AFU_ORTHOLOGUE AFUA_4G13580)"/>
    <property type="match status" value="1"/>
</dbReference>
<dbReference type="InterPro" id="IPR052896">
    <property type="entry name" value="GGT-like_enzyme"/>
</dbReference>
<accession>A0A327K9S7</accession>